<dbReference type="SMART" id="SM00305">
    <property type="entry name" value="HintC"/>
    <property type="match status" value="1"/>
</dbReference>
<evidence type="ECO:0000256" key="6">
    <source>
        <dbReference type="ARBA" id="ARBA00022670"/>
    </source>
</evidence>
<dbReference type="GO" id="GO:0005615">
    <property type="term" value="C:extracellular space"/>
    <property type="evidence" value="ECO:0007669"/>
    <property type="project" value="TreeGrafter"/>
</dbReference>
<sequence length="411" mass="45945">MKWCAVVAIILGLMVLGALGCGPGRGTGRRRGPRKLTPLVFKQHVPNVPEHTRTASGATEGRVGRNDSRFRDLEPNYSPDIIFRDEEGSGADRLMTGRCKEKLNTLAISVMNQWPGTKLLVIEGWEDEEEHAPDSLHYEGRAVDITTSDKEKSKLGMLARLAVEAGFDWVFYESKTHIHCSVKSESSQAAKYGGCFTGESTVLTSTGVRRQLSELHVGEKILSHDPATQKLVFSEVILFLDYNPSQRREFLNFHLKSGRTLTVTSNHLITLKDGRTVYAKSLKIGDNLLVSDDKNSLSKDTIEQIKTVFRTGVFAPLTKVGTVVVNEVVASCYATVDSQTLAHWAFMPLRLVWNVKLGIHRFWVLLNNPLHGWMVPINEIRKELPAEGVHWYANVLYATANYLIPTHIHDD</sequence>
<dbReference type="InterPro" id="IPR003587">
    <property type="entry name" value="Hint_dom_N"/>
</dbReference>
<dbReference type="GO" id="GO:0007267">
    <property type="term" value="P:cell-cell signaling"/>
    <property type="evidence" value="ECO:0007669"/>
    <property type="project" value="InterPro"/>
</dbReference>
<evidence type="ECO:0000256" key="12">
    <source>
        <dbReference type="ARBA" id="ARBA00022813"/>
    </source>
</evidence>
<feature type="signal peptide" evidence="22">
    <location>
        <begin position="1"/>
        <end position="20"/>
    </location>
</feature>
<dbReference type="InterPro" id="IPR006141">
    <property type="entry name" value="Intein_N"/>
</dbReference>
<keyword evidence="20" id="KW-0256">Endoplasmic reticulum</keyword>
<keyword evidence="12 20" id="KW-0068">Autocatalytic cleavage</keyword>
<protein>
    <recommendedName>
        <fullName evidence="20">Hedgehog protein</fullName>
    </recommendedName>
</protein>
<dbReference type="GO" id="GO:0007367">
    <property type="term" value="P:segment polarity determination"/>
    <property type="evidence" value="ECO:0007669"/>
    <property type="project" value="UniProtKB-KW"/>
</dbReference>
<feature type="chain" id="PRO_5040419435" description="Hedgehog protein" evidence="22">
    <location>
        <begin position="21"/>
        <end position="411"/>
    </location>
</feature>
<dbReference type="SMART" id="SM00306">
    <property type="entry name" value="HintN"/>
    <property type="match status" value="1"/>
</dbReference>
<comment type="similarity">
    <text evidence="3 20">Belongs to the hedgehog family.</text>
</comment>
<dbReference type="GO" id="GO:0005789">
    <property type="term" value="C:endoplasmic reticulum membrane"/>
    <property type="evidence" value="ECO:0007669"/>
    <property type="project" value="UniProtKB-SubCell"/>
</dbReference>
<feature type="domain" description="Hint" evidence="24">
    <location>
        <begin position="193"/>
        <end position="292"/>
    </location>
</feature>
<comment type="function">
    <text evidence="18">The C-terminal part of the hedgehog protein precursor displays an autoproteolysis activity that results in the cleavage of the full-length protein into two parts (N-product and C-product). In addition, the C-terminal part displays a cholesterol transferase activity that results by the covalent attachment of a cholesterol moiety to the C-terminal of the newly generated N-product. Once cleaved, the C-product has no signaling activity and diffuses from the cell.</text>
</comment>
<evidence type="ECO:0000256" key="21">
    <source>
        <dbReference type="SAM" id="MobiDB-lite"/>
    </source>
</evidence>
<evidence type="ECO:0000256" key="15">
    <source>
        <dbReference type="ARBA" id="ARBA00023139"/>
    </source>
</evidence>
<dbReference type="PRINTS" id="PR00632">
    <property type="entry name" value="SONICHHOG"/>
</dbReference>
<dbReference type="GO" id="GO:0009653">
    <property type="term" value="P:anatomical structure morphogenesis"/>
    <property type="evidence" value="ECO:0007669"/>
    <property type="project" value="UniProtKB-KW"/>
</dbReference>
<dbReference type="Pfam" id="PF01085">
    <property type="entry name" value="HH_signal"/>
    <property type="match status" value="1"/>
</dbReference>
<dbReference type="PANTHER" id="PTHR11889:SF31">
    <property type="entry name" value="PROTEIN HEDGEHOG"/>
    <property type="match status" value="1"/>
</dbReference>
<feature type="domain" description="Hint" evidence="23">
    <location>
        <begin position="294"/>
        <end position="338"/>
    </location>
</feature>
<dbReference type="GO" id="GO:0005634">
    <property type="term" value="C:nucleus"/>
    <property type="evidence" value="ECO:0007669"/>
    <property type="project" value="UniProtKB-SubCell"/>
</dbReference>
<dbReference type="InterPro" id="IPR000320">
    <property type="entry name" value="Hedgehog_signalling_dom"/>
</dbReference>
<keyword evidence="7" id="KW-0808">Transferase</keyword>
<comment type="function">
    <molecule>Protein hedgehog</molecule>
    <text evidence="20">The C-terminal part of the hedgehog protein precursor displays an autoproteolysis activity that results in the cleavage of the full-length protein into two parts (N-product and C-product). In addition, the C-terminal part displays a cholesterol transferase activity that results by the covalent attachment of a cholesterol moiety to the C-terminal of the newly generated N-product.</text>
</comment>
<dbReference type="GO" id="GO:0005113">
    <property type="term" value="F:patched binding"/>
    <property type="evidence" value="ECO:0007669"/>
    <property type="project" value="TreeGrafter"/>
</dbReference>
<dbReference type="PROSITE" id="PS51257">
    <property type="entry name" value="PROKAR_LIPOPROTEIN"/>
    <property type="match status" value="1"/>
</dbReference>
<evidence type="ECO:0000256" key="10">
    <source>
        <dbReference type="ARBA" id="ARBA00022729"/>
    </source>
</evidence>
<keyword evidence="10 20" id="KW-0732">Signal</keyword>
<evidence type="ECO:0000313" key="26">
    <source>
        <dbReference type="Proteomes" id="UP001152799"/>
    </source>
</evidence>
<evidence type="ECO:0000256" key="22">
    <source>
        <dbReference type="SAM" id="SignalP"/>
    </source>
</evidence>
<evidence type="ECO:0000256" key="1">
    <source>
        <dbReference type="ARBA" id="ARBA00004123"/>
    </source>
</evidence>
<dbReference type="SUPFAM" id="SSF51294">
    <property type="entry name" value="Hedgehog/intein (Hint) domain"/>
    <property type="match status" value="1"/>
</dbReference>
<dbReference type="GO" id="GO:0005509">
    <property type="term" value="F:calcium ion binding"/>
    <property type="evidence" value="ECO:0007669"/>
    <property type="project" value="TreeGrafter"/>
</dbReference>
<evidence type="ECO:0000256" key="18">
    <source>
        <dbReference type="ARBA" id="ARBA00045369"/>
    </source>
</evidence>
<organism evidence="25 26">
    <name type="scientific">Ceutorhynchus assimilis</name>
    <name type="common">cabbage seed weevil</name>
    <dbReference type="NCBI Taxonomy" id="467358"/>
    <lineage>
        <taxon>Eukaryota</taxon>
        <taxon>Metazoa</taxon>
        <taxon>Ecdysozoa</taxon>
        <taxon>Arthropoda</taxon>
        <taxon>Hexapoda</taxon>
        <taxon>Insecta</taxon>
        <taxon>Pterygota</taxon>
        <taxon>Neoptera</taxon>
        <taxon>Endopterygota</taxon>
        <taxon>Coleoptera</taxon>
        <taxon>Polyphaga</taxon>
        <taxon>Cucujiformia</taxon>
        <taxon>Curculionidae</taxon>
        <taxon>Ceutorhynchinae</taxon>
        <taxon>Ceutorhynchus</taxon>
    </lineage>
</organism>
<keyword evidence="13" id="KW-0106">Calcium</keyword>
<dbReference type="SUPFAM" id="SSF55166">
    <property type="entry name" value="Hedgehog/DD-peptidase"/>
    <property type="match status" value="1"/>
</dbReference>
<keyword evidence="6 20" id="KW-0645">Protease</keyword>
<keyword evidence="4 20" id="KW-0217">Developmental protein</keyword>
<dbReference type="InterPro" id="IPR009045">
    <property type="entry name" value="Zn_M74/Hedgehog-like"/>
</dbReference>
<dbReference type="AlphaFoldDB" id="A0A9N9MQ82"/>
<dbReference type="InterPro" id="IPR003586">
    <property type="entry name" value="Hint_dom_C"/>
</dbReference>
<evidence type="ECO:0000256" key="13">
    <source>
        <dbReference type="ARBA" id="ARBA00022837"/>
    </source>
</evidence>
<dbReference type="GO" id="GO:0016740">
    <property type="term" value="F:transferase activity"/>
    <property type="evidence" value="ECO:0007669"/>
    <property type="project" value="UniProtKB-KW"/>
</dbReference>
<evidence type="ECO:0000256" key="7">
    <source>
        <dbReference type="ARBA" id="ARBA00022679"/>
    </source>
</evidence>
<evidence type="ECO:0000256" key="17">
    <source>
        <dbReference type="ARBA" id="ARBA00023301"/>
    </source>
</evidence>
<dbReference type="FunFam" id="3.30.1380.10:FF:000001">
    <property type="entry name" value="Indian hedgehog"/>
    <property type="match status" value="1"/>
</dbReference>
<keyword evidence="20" id="KW-0333">Golgi apparatus</keyword>
<dbReference type="Pfam" id="PF01079">
    <property type="entry name" value="Hint"/>
    <property type="match status" value="1"/>
</dbReference>
<keyword evidence="26" id="KW-1185">Reference proteome</keyword>
<evidence type="ECO:0000256" key="8">
    <source>
        <dbReference type="ARBA" id="ARBA00022716"/>
    </source>
</evidence>
<evidence type="ECO:0000256" key="14">
    <source>
        <dbReference type="ARBA" id="ARBA00023136"/>
    </source>
</evidence>
<dbReference type="Gene3D" id="3.30.1380.10">
    <property type="match status" value="1"/>
</dbReference>
<evidence type="ECO:0000259" key="24">
    <source>
        <dbReference type="SMART" id="SM00306"/>
    </source>
</evidence>
<dbReference type="PANTHER" id="PTHR11889">
    <property type="entry name" value="HEDGEHOG"/>
    <property type="match status" value="1"/>
</dbReference>
<keyword evidence="16" id="KW-0449">Lipoprotein</keyword>
<dbReference type="EMBL" id="OU892281">
    <property type="protein sequence ID" value="CAG9769287.1"/>
    <property type="molecule type" value="Genomic_DNA"/>
</dbReference>
<evidence type="ECO:0000256" key="9">
    <source>
        <dbReference type="ARBA" id="ARBA00022723"/>
    </source>
</evidence>
<evidence type="ECO:0000256" key="16">
    <source>
        <dbReference type="ARBA" id="ARBA00023288"/>
    </source>
</evidence>
<comment type="subcellular location">
    <molecule>Sonic hedgehog protein</molecule>
    <subcellularLocation>
        <location evidence="20">Endoplasmic reticulum membrane</location>
    </subcellularLocation>
    <subcellularLocation>
        <location evidence="20">Golgi apparatus membrane</location>
    </subcellularLocation>
</comment>
<dbReference type="GO" id="GO:0005886">
    <property type="term" value="C:plasma membrane"/>
    <property type="evidence" value="ECO:0007669"/>
    <property type="project" value="UniProtKB-SubCell"/>
</dbReference>
<accession>A0A9N9MQ82</accession>
<keyword evidence="8" id="KW-0709">Segmentation polarity protein</keyword>
<dbReference type="GO" id="GO:0007224">
    <property type="term" value="P:smoothened signaling pathway"/>
    <property type="evidence" value="ECO:0007669"/>
    <property type="project" value="TreeGrafter"/>
</dbReference>
<keyword evidence="11 20" id="KW-0378">Hydrolase</keyword>
<dbReference type="PROSITE" id="PS50817">
    <property type="entry name" value="INTEIN_N_TER"/>
    <property type="match status" value="1"/>
</dbReference>
<dbReference type="GO" id="GO:0008233">
    <property type="term" value="F:peptidase activity"/>
    <property type="evidence" value="ECO:0007669"/>
    <property type="project" value="UniProtKB-UniRule"/>
</dbReference>
<evidence type="ECO:0000256" key="4">
    <source>
        <dbReference type="ARBA" id="ARBA00022473"/>
    </source>
</evidence>
<dbReference type="GO" id="GO:0010468">
    <property type="term" value="P:regulation of gene expression"/>
    <property type="evidence" value="ECO:0007669"/>
    <property type="project" value="TreeGrafter"/>
</dbReference>
<dbReference type="GO" id="GO:0016539">
    <property type="term" value="P:intein-mediated protein splicing"/>
    <property type="evidence" value="ECO:0007669"/>
    <property type="project" value="InterPro"/>
</dbReference>
<feature type="region of interest" description="Disordered" evidence="21">
    <location>
        <begin position="48"/>
        <end position="68"/>
    </location>
</feature>
<dbReference type="InterPro" id="IPR001657">
    <property type="entry name" value="Hedgehog"/>
</dbReference>
<comment type="subcellular location">
    <molecule>Protein hedgehog N-product</molecule>
    <subcellularLocation>
        <location evidence="20">Cell membrane</location>
        <topology evidence="20">Lipid-anchor</topology>
    </subcellularLocation>
</comment>
<keyword evidence="9" id="KW-0479">Metal-binding</keyword>
<dbReference type="GO" id="GO:0016015">
    <property type="term" value="F:morphogen activity"/>
    <property type="evidence" value="ECO:0007669"/>
    <property type="project" value="UniProtKB-KW"/>
</dbReference>
<comment type="function">
    <molecule>Protein hedgehog N-product</molecule>
    <text evidence="20">The dually lipidated hedgehog protein N-product is a morphogen which is essential for a variety of patterning events during development.</text>
</comment>
<dbReference type="GO" id="GO:0000139">
    <property type="term" value="C:Golgi membrane"/>
    <property type="evidence" value="ECO:0007669"/>
    <property type="project" value="UniProtKB-SubCell"/>
</dbReference>
<evidence type="ECO:0000256" key="19">
    <source>
        <dbReference type="ARBA" id="ARBA00048589"/>
    </source>
</evidence>
<evidence type="ECO:0000313" key="25">
    <source>
        <dbReference type="EMBL" id="CAG9769287.1"/>
    </source>
</evidence>
<dbReference type="Proteomes" id="UP001152799">
    <property type="component" value="Chromosome 5"/>
</dbReference>
<keyword evidence="5 20" id="KW-1003">Cell membrane</keyword>
<dbReference type="InterPro" id="IPR050387">
    <property type="entry name" value="Hedgehog_Signaling"/>
</dbReference>
<proteinExistence type="inferred from homology"/>
<dbReference type="GO" id="GO:0048731">
    <property type="term" value="P:system development"/>
    <property type="evidence" value="ECO:0007669"/>
    <property type="project" value="UniProtKB-ARBA"/>
</dbReference>
<comment type="catalytic activity">
    <reaction evidence="19">
        <text>glycyl-L-cysteinyl-[protein] + cholesterol + H(+) = [protein]-C-terminal glycyl cholesterol ester + N-terminal L-cysteinyl-[protein]</text>
        <dbReference type="Rhea" id="RHEA:59504"/>
        <dbReference type="Rhea" id="RHEA-COMP:12707"/>
        <dbReference type="Rhea" id="RHEA-COMP:15369"/>
        <dbReference type="Rhea" id="RHEA-COMP:15374"/>
        <dbReference type="ChEBI" id="CHEBI:15378"/>
        <dbReference type="ChEBI" id="CHEBI:16113"/>
        <dbReference type="ChEBI" id="CHEBI:65250"/>
        <dbReference type="ChEBI" id="CHEBI:143135"/>
        <dbReference type="ChEBI" id="CHEBI:143140"/>
    </reaction>
    <physiologicalReaction direction="left-to-right" evidence="19">
        <dbReference type="Rhea" id="RHEA:59505"/>
    </physiologicalReaction>
</comment>
<keyword evidence="15" id="KW-0564">Palmitate</keyword>
<evidence type="ECO:0000256" key="20">
    <source>
        <dbReference type="RuleBase" id="RU280812"/>
    </source>
</evidence>
<dbReference type="Gene3D" id="2.170.16.10">
    <property type="entry name" value="Hedgehog/Intein (Hint) domain"/>
    <property type="match status" value="1"/>
</dbReference>
<evidence type="ECO:0000256" key="5">
    <source>
        <dbReference type="ARBA" id="ARBA00022475"/>
    </source>
</evidence>
<evidence type="ECO:0000256" key="2">
    <source>
        <dbReference type="ARBA" id="ARBA00004496"/>
    </source>
</evidence>
<evidence type="ECO:0000256" key="3">
    <source>
        <dbReference type="ARBA" id="ARBA00010649"/>
    </source>
</evidence>
<dbReference type="CDD" id="cd00081">
    <property type="entry name" value="Hint"/>
    <property type="match status" value="1"/>
</dbReference>
<dbReference type="OrthoDB" id="5212at2759"/>
<dbReference type="InterPro" id="IPR036844">
    <property type="entry name" value="Hint_dom_sf"/>
</dbReference>
<dbReference type="GO" id="GO:0001708">
    <property type="term" value="P:cell fate specification"/>
    <property type="evidence" value="ECO:0007669"/>
    <property type="project" value="TreeGrafter"/>
</dbReference>
<reference evidence="25" key="1">
    <citation type="submission" date="2022-01" db="EMBL/GenBank/DDBJ databases">
        <authorList>
            <person name="King R."/>
        </authorList>
    </citation>
    <scope>NUCLEOTIDE SEQUENCE</scope>
</reference>
<dbReference type="GO" id="GO:0016540">
    <property type="term" value="P:protein autoprocessing"/>
    <property type="evidence" value="ECO:0007669"/>
    <property type="project" value="InterPro"/>
</dbReference>
<comment type="subcellular location">
    <subcellularLocation>
        <location evidence="2">Cytoplasm</location>
    </subcellularLocation>
    <subcellularLocation>
        <location evidence="1">Nucleus</location>
    </subcellularLocation>
</comment>
<gene>
    <name evidence="25" type="ORF">CEUTPL_LOCUS9800</name>
</gene>
<keyword evidence="14 20" id="KW-0472">Membrane</keyword>
<evidence type="ECO:0000259" key="23">
    <source>
        <dbReference type="SMART" id="SM00305"/>
    </source>
</evidence>
<dbReference type="InterPro" id="IPR001767">
    <property type="entry name" value="Hedgehog_Hint"/>
</dbReference>
<keyword evidence="17" id="KW-0504">Morphogen</keyword>
<name>A0A9N9MQ82_9CUCU</name>
<evidence type="ECO:0000256" key="11">
    <source>
        <dbReference type="ARBA" id="ARBA00022801"/>
    </source>
</evidence>
<dbReference type="FunFam" id="2.170.16.10:FF:000001">
    <property type="entry name" value="Indian hedgehog"/>
    <property type="match status" value="1"/>
</dbReference>